<dbReference type="Proteomes" id="UP000886998">
    <property type="component" value="Unassembled WGS sequence"/>
</dbReference>
<accession>A0A8X7C614</accession>
<reference evidence="1" key="1">
    <citation type="submission" date="2020-08" db="EMBL/GenBank/DDBJ databases">
        <title>Multicomponent nature underlies the extraordinary mechanical properties of spider dragline silk.</title>
        <authorList>
            <person name="Kono N."/>
            <person name="Nakamura H."/>
            <person name="Mori M."/>
            <person name="Yoshida Y."/>
            <person name="Ohtoshi R."/>
            <person name="Malay A.D."/>
            <person name="Moran D.A.P."/>
            <person name="Tomita M."/>
            <person name="Numata K."/>
            <person name="Arakawa K."/>
        </authorList>
    </citation>
    <scope>NUCLEOTIDE SEQUENCE</scope>
</reference>
<dbReference type="OrthoDB" id="6432346at2759"/>
<dbReference type="AlphaFoldDB" id="A0A8X7C614"/>
<comment type="caution">
    <text evidence="1">The sequence shown here is derived from an EMBL/GenBank/DDBJ whole genome shotgun (WGS) entry which is preliminary data.</text>
</comment>
<organism evidence="1 2">
    <name type="scientific">Trichonephila inaurata madagascariensis</name>
    <dbReference type="NCBI Taxonomy" id="2747483"/>
    <lineage>
        <taxon>Eukaryota</taxon>
        <taxon>Metazoa</taxon>
        <taxon>Ecdysozoa</taxon>
        <taxon>Arthropoda</taxon>
        <taxon>Chelicerata</taxon>
        <taxon>Arachnida</taxon>
        <taxon>Araneae</taxon>
        <taxon>Araneomorphae</taxon>
        <taxon>Entelegynae</taxon>
        <taxon>Araneoidea</taxon>
        <taxon>Nephilidae</taxon>
        <taxon>Trichonephila</taxon>
        <taxon>Trichonephila inaurata</taxon>
    </lineage>
</organism>
<gene>
    <name evidence="1" type="primary">AVEN_171321_1</name>
    <name evidence="1" type="ORF">TNIN_114791</name>
</gene>
<dbReference type="EMBL" id="BMAV01009440">
    <property type="protein sequence ID" value="GFY53674.1"/>
    <property type="molecule type" value="Genomic_DNA"/>
</dbReference>
<evidence type="ECO:0000313" key="2">
    <source>
        <dbReference type="Proteomes" id="UP000886998"/>
    </source>
</evidence>
<proteinExistence type="predicted"/>
<name>A0A8X7C614_9ARAC</name>
<sequence>MKEKVGEICPTVFTSDMAESFFNAWSNTFQSKPKHRLFYTWHVDRAWRKNLQKIQSREVQLEVYKTLRTLMEEKDVDACNVMFSEVLTKILENDLTREFCKYFVENYANCINSWVYCHHLQSSLNINMHFERMHKTLKYIYLKGRNAKRLDKTIYALMRDKLVDRLIVMNKGKLTSKLKDLRQRHKTILSLSTVMIIENESGYIVPLSSSHGTYLVQQNNTNCSCKLIYTDCSNTCIRNYSCTCLDANVKWNMCKHIHLVCRHKFTVVQAESSNTNNFSSLHKVTFSLMKKMKPEPEKLTLLITELCEKENEKSLTPYNRRWRQESVSWVQPFMPYLQCELQTLVNSSLSKSGHLLRTGEGEQS</sequence>
<evidence type="ECO:0000313" key="1">
    <source>
        <dbReference type="EMBL" id="GFY53674.1"/>
    </source>
</evidence>
<protein>
    <submittedName>
        <fullName evidence="1">MULE domain-containing protein</fullName>
    </submittedName>
</protein>
<keyword evidence="2" id="KW-1185">Reference proteome</keyword>